<comment type="subcellular location">
    <subcellularLocation>
        <location evidence="1">Nucleus</location>
    </subcellularLocation>
</comment>
<feature type="region of interest" description="Disordered" evidence="10">
    <location>
        <begin position="1"/>
        <end position="104"/>
    </location>
</feature>
<feature type="region of interest" description="Disordered" evidence="10">
    <location>
        <begin position="197"/>
        <end position="226"/>
    </location>
</feature>
<dbReference type="SMART" id="SM00401">
    <property type="entry name" value="ZnF_GATA"/>
    <property type="match status" value="2"/>
</dbReference>
<keyword evidence="3 9" id="KW-0863">Zinc-finger</keyword>
<proteinExistence type="predicted"/>
<keyword evidence="7" id="KW-0804">Transcription</keyword>
<dbReference type="GO" id="GO:0045165">
    <property type="term" value="P:cell fate commitment"/>
    <property type="evidence" value="ECO:0007669"/>
    <property type="project" value="TreeGrafter"/>
</dbReference>
<dbReference type="SUPFAM" id="SSF57716">
    <property type="entry name" value="Glucocorticoid receptor-like (DNA-binding domain)"/>
    <property type="match status" value="2"/>
</dbReference>
<evidence type="ECO:0000256" key="5">
    <source>
        <dbReference type="ARBA" id="ARBA00023015"/>
    </source>
</evidence>
<evidence type="ECO:0000256" key="9">
    <source>
        <dbReference type="PROSITE-ProRule" id="PRU00094"/>
    </source>
</evidence>
<dbReference type="PROSITE" id="PS00344">
    <property type="entry name" value="GATA_ZN_FINGER_1"/>
    <property type="match status" value="2"/>
</dbReference>
<dbReference type="OrthoDB" id="515401at2759"/>
<evidence type="ECO:0000256" key="8">
    <source>
        <dbReference type="ARBA" id="ARBA00023242"/>
    </source>
</evidence>
<sequence>MKETPVKQEIKLEWEGHADDNSSHVHGTEDQMVGSPQSVITRRHVRTITTAGHIEDSSEVDPESPDSNTISRNLHRGLHQRAGEQHEQAQQRGYQEEQQQTHQTQGHYVQIPHPGVDEQQRATDQQRVVYATSNGQQVQVEVSETPEATITLTVKEPPRYETPAPDRMEVDRIYAYSDGHEMRRENHVIAVQVPDHHRRAQQAAHSQRFSPHENHQASGSSNNNARYQASPVLATTEDYDTSTIVTQPGSTVHLGSPAPPYSPPIEGIRAGQQPQQQPPQQQLVATSYADVKYDTEAAVAAESIKASNTYTTLETVAIPSTQPVQYTQYLSANENFQQASTYSYSKQGDSVILAYPPATQLGSRSTEVESPANAYMKGDPTLASSISAASRTLPLHYEQPGSPGSQVTLYSAGPASYQYMKPPPSSDPYWTASTPSPPTLEYVQGYSGVTAISVSEGTNMQIYSGGVYSVAASGNGPPTAWTTLPLSGPEETFDGAVMTTEPKECANCAASLTPLWRRDGTGHYLCNACGLYSKMNGHNRPPMRCPKPKQTITPTGVRRTGVQCANCKTSNTTLWRRNNSGEPVCNACGLYFKLHNMNRPLSMKKDGIQTRKRKPKNHTNLSGNLPGPSGVHKTDIKSNLLVDSLQLNVYTCGGGGGGGVEEHCLPVGTPSAAQLGHAHSPLALPTAAVLNRQTTLTVPPLEPITSQSSSDLASVITSTTTTHIERPS</sequence>
<gene>
    <name evidence="12" type="ORF">EAI_11725</name>
</gene>
<dbReference type="FunFam" id="3.30.50.10:FF:000032">
    <property type="entry name" value="Transcription factor GATA-3"/>
    <property type="match status" value="1"/>
</dbReference>
<dbReference type="STRING" id="610380.E2BYX0"/>
<evidence type="ECO:0000256" key="10">
    <source>
        <dbReference type="SAM" id="MobiDB-lite"/>
    </source>
</evidence>
<dbReference type="Gene3D" id="3.30.50.10">
    <property type="entry name" value="Erythroid Transcription Factor GATA-1, subunit A"/>
    <property type="match status" value="2"/>
</dbReference>
<evidence type="ECO:0000256" key="7">
    <source>
        <dbReference type="ARBA" id="ARBA00023163"/>
    </source>
</evidence>
<feature type="region of interest" description="Disordered" evidence="10">
    <location>
        <begin position="247"/>
        <end position="279"/>
    </location>
</feature>
<dbReference type="GO" id="GO:0000122">
    <property type="term" value="P:negative regulation of transcription by RNA polymerase II"/>
    <property type="evidence" value="ECO:0007669"/>
    <property type="project" value="TreeGrafter"/>
</dbReference>
<feature type="compositionally biased region" description="Low complexity" evidence="10">
    <location>
        <begin position="90"/>
        <end position="104"/>
    </location>
</feature>
<evidence type="ECO:0000256" key="3">
    <source>
        <dbReference type="ARBA" id="ARBA00022771"/>
    </source>
</evidence>
<evidence type="ECO:0000313" key="12">
    <source>
        <dbReference type="EMBL" id="EFN79142.1"/>
    </source>
</evidence>
<keyword evidence="2" id="KW-0479">Metal-binding</keyword>
<reference evidence="12 13" key="1">
    <citation type="journal article" date="2010" name="Science">
        <title>Genomic comparison of the ants Camponotus floridanus and Harpegnathos saltator.</title>
        <authorList>
            <person name="Bonasio R."/>
            <person name="Zhang G."/>
            <person name="Ye C."/>
            <person name="Mutti N.S."/>
            <person name="Fang X."/>
            <person name="Qin N."/>
            <person name="Donahue G."/>
            <person name="Yang P."/>
            <person name="Li Q."/>
            <person name="Li C."/>
            <person name="Zhang P."/>
            <person name="Huang Z."/>
            <person name="Berger S.L."/>
            <person name="Reinberg D."/>
            <person name="Wang J."/>
            <person name="Liebig J."/>
        </authorList>
    </citation>
    <scope>NUCLEOTIDE SEQUENCE [LARGE SCALE GENOMIC DNA]</scope>
    <source>
        <strain evidence="12 13">R22 G/1</strain>
    </source>
</reference>
<evidence type="ECO:0000256" key="2">
    <source>
        <dbReference type="ARBA" id="ARBA00022723"/>
    </source>
</evidence>
<organism evidence="13">
    <name type="scientific">Harpegnathos saltator</name>
    <name type="common">Jerdon's jumping ant</name>
    <dbReference type="NCBI Taxonomy" id="610380"/>
    <lineage>
        <taxon>Eukaryota</taxon>
        <taxon>Metazoa</taxon>
        <taxon>Ecdysozoa</taxon>
        <taxon>Arthropoda</taxon>
        <taxon>Hexapoda</taxon>
        <taxon>Insecta</taxon>
        <taxon>Pterygota</taxon>
        <taxon>Neoptera</taxon>
        <taxon>Endopterygota</taxon>
        <taxon>Hymenoptera</taxon>
        <taxon>Apocrita</taxon>
        <taxon>Aculeata</taxon>
        <taxon>Formicoidea</taxon>
        <taxon>Formicidae</taxon>
        <taxon>Ponerinae</taxon>
        <taxon>Ponerini</taxon>
        <taxon>Harpegnathos</taxon>
    </lineage>
</organism>
<evidence type="ECO:0000256" key="4">
    <source>
        <dbReference type="ARBA" id="ARBA00022833"/>
    </source>
</evidence>
<dbReference type="Proteomes" id="UP000008237">
    <property type="component" value="Unassembled WGS sequence"/>
</dbReference>
<protein>
    <submittedName>
        <fullName evidence="12">GATA-binding factor A</fullName>
    </submittedName>
</protein>
<feature type="compositionally biased region" description="Polar residues" evidence="10">
    <location>
        <begin position="704"/>
        <end position="722"/>
    </location>
</feature>
<feature type="compositionally biased region" description="Polar residues" evidence="10">
    <location>
        <begin position="216"/>
        <end position="226"/>
    </location>
</feature>
<evidence type="ECO:0000256" key="1">
    <source>
        <dbReference type="ARBA" id="ARBA00004123"/>
    </source>
</evidence>
<feature type="region of interest" description="Disordered" evidence="10">
    <location>
        <begin position="700"/>
        <end position="728"/>
    </location>
</feature>
<evidence type="ECO:0000313" key="13">
    <source>
        <dbReference type="Proteomes" id="UP000008237"/>
    </source>
</evidence>
<dbReference type="PROSITE" id="PS50114">
    <property type="entry name" value="GATA_ZN_FINGER_2"/>
    <property type="match status" value="2"/>
</dbReference>
<dbReference type="GO" id="GO:0008270">
    <property type="term" value="F:zinc ion binding"/>
    <property type="evidence" value="ECO:0007669"/>
    <property type="project" value="UniProtKB-KW"/>
</dbReference>
<dbReference type="CDD" id="cd00202">
    <property type="entry name" value="ZnF_GATA"/>
    <property type="match status" value="2"/>
</dbReference>
<dbReference type="GO" id="GO:0000978">
    <property type="term" value="F:RNA polymerase II cis-regulatory region sequence-specific DNA binding"/>
    <property type="evidence" value="ECO:0007669"/>
    <property type="project" value="TreeGrafter"/>
</dbReference>
<keyword evidence="5" id="KW-0805">Transcription regulation</keyword>
<feature type="domain" description="GATA-type" evidence="11">
    <location>
        <begin position="558"/>
        <end position="611"/>
    </location>
</feature>
<dbReference type="GO" id="GO:0045944">
    <property type="term" value="P:positive regulation of transcription by RNA polymerase II"/>
    <property type="evidence" value="ECO:0007669"/>
    <property type="project" value="TreeGrafter"/>
</dbReference>
<evidence type="ECO:0000259" key="11">
    <source>
        <dbReference type="PROSITE" id="PS50114"/>
    </source>
</evidence>
<dbReference type="InterPro" id="IPR013088">
    <property type="entry name" value="Znf_NHR/GATA"/>
</dbReference>
<feature type="region of interest" description="Disordered" evidence="10">
    <location>
        <begin position="608"/>
        <end position="631"/>
    </location>
</feature>
<keyword evidence="6" id="KW-0238">DNA-binding</keyword>
<feature type="compositionally biased region" description="Basic and acidic residues" evidence="10">
    <location>
        <begin position="1"/>
        <end position="29"/>
    </location>
</feature>
<dbReference type="InterPro" id="IPR039355">
    <property type="entry name" value="Transcription_factor_GATA"/>
</dbReference>
<name>E2BYX0_HARSA</name>
<feature type="domain" description="GATA-type" evidence="11">
    <location>
        <begin position="499"/>
        <end position="541"/>
    </location>
</feature>
<dbReference type="PANTHER" id="PTHR10071:SF281">
    <property type="entry name" value="BOX A-BINDING FACTOR-RELATED"/>
    <property type="match status" value="1"/>
</dbReference>
<dbReference type="InParanoid" id="E2BYX0"/>
<dbReference type="OMA" id="EIKMEWE"/>
<keyword evidence="8" id="KW-0539">Nucleus</keyword>
<dbReference type="PANTHER" id="PTHR10071">
    <property type="entry name" value="TRANSCRIPTION FACTOR GATA FAMILY MEMBER"/>
    <property type="match status" value="1"/>
</dbReference>
<dbReference type="PRINTS" id="PR00619">
    <property type="entry name" value="GATAZNFINGER"/>
</dbReference>
<dbReference type="GO" id="GO:0005634">
    <property type="term" value="C:nucleus"/>
    <property type="evidence" value="ECO:0007669"/>
    <property type="project" value="UniProtKB-SubCell"/>
</dbReference>
<evidence type="ECO:0000256" key="6">
    <source>
        <dbReference type="ARBA" id="ARBA00023125"/>
    </source>
</evidence>
<dbReference type="Pfam" id="PF00320">
    <property type="entry name" value="GATA"/>
    <property type="match status" value="2"/>
</dbReference>
<dbReference type="EMBL" id="GL451531">
    <property type="protein sequence ID" value="EFN79142.1"/>
    <property type="molecule type" value="Genomic_DNA"/>
</dbReference>
<keyword evidence="4" id="KW-0862">Zinc</keyword>
<accession>E2BYX0</accession>
<keyword evidence="13" id="KW-1185">Reference proteome</keyword>
<dbReference type="GO" id="GO:0000981">
    <property type="term" value="F:DNA-binding transcription factor activity, RNA polymerase II-specific"/>
    <property type="evidence" value="ECO:0007669"/>
    <property type="project" value="TreeGrafter"/>
</dbReference>
<dbReference type="AlphaFoldDB" id="E2BYX0"/>
<dbReference type="InterPro" id="IPR000679">
    <property type="entry name" value="Znf_GATA"/>
</dbReference>